<proteinExistence type="predicted"/>
<organism evidence="1 2">
    <name type="scientific">Corynebacterium massiliense DSM 45435</name>
    <dbReference type="NCBI Taxonomy" id="1121364"/>
    <lineage>
        <taxon>Bacteria</taxon>
        <taxon>Bacillati</taxon>
        <taxon>Actinomycetota</taxon>
        <taxon>Actinomycetes</taxon>
        <taxon>Mycobacteriales</taxon>
        <taxon>Corynebacteriaceae</taxon>
        <taxon>Corynebacterium</taxon>
    </lineage>
</organism>
<evidence type="ECO:0008006" key="3">
    <source>
        <dbReference type="Google" id="ProtNLM"/>
    </source>
</evidence>
<gene>
    <name evidence="1" type="ORF">CMASS_04855</name>
</gene>
<evidence type="ECO:0000313" key="2">
    <source>
        <dbReference type="Proteomes" id="UP001220064"/>
    </source>
</evidence>
<accession>A0ABY7U829</accession>
<sequence length="64" mass="6790">MPATVPKAITVREAASELGVAYSTLISAIRKNETPFPALKIGGRYTIPTRPFYEALGTPVGEVA</sequence>
<protein>
    <recommendedName>
        <fullName evidence="3">Helix-turn-helix domain-containing protein</fullName>
    </recommendedName>
</protein>
<dbReference type="Proteomes" id="UP001220064">
    <property type="component" value="Chromosome"/>
</dbReference>
<reference evidence="1 2" key="1">
    <citation type="submission" date="2020-10" db="EMBL/GenBank/DDBJ databases">
        <title>Complete genome sequence of Corynebacterium massiliense DSM 45435, type strain of Corynebacterium massiliense.</title>
        <authorList>
            <person name="Busche T."/>
            <person name="Kalinowski J."/>
            <person name="Ruckert C."/>
        </authorList>
    </citation>
    <scope>NUCLEOTIDE SEQUENCE [LARGE SCALE GENOMIC DNA]</scope>
    <source>
        <strain evidence="1 2">DSM 45435</strain>
    </source>
</reference>
<keyword evidence="2" id="KW-1185">Reference proteome</keyword>
<name>A0ABY7U829_9CORY</name>
<evidence type="ECO:0000313" key="1">
    <source>
        <dbReference type="EMBL" id="WCZ32418.1"/>
    </source>
</evidence>
<dbReference type="RefSeq" id="WP_022863690.1">
    <property type="nucleotide sequence ID" value="NZ_ATVG01000014.1"/>
</dbReference>
<dbReference type="EMBL" id="CP063189">
    <property type="protein sequence ID" value="WCZ32418.1"/>
    <property type="molecule type" value="Genomic_DNA"/>
</dbReference>